<keyword evidence="10 13" id="KW-0411">Iron-sulfur</keyword>
<evidence type="ECO:0000256" key="3">
    <source>
        <dbReference type="ARBA" id="ARBA00004729"/>
    </source>
</evidence>
<feature type="binding site" evidence="13">
    <location>
        <position position="348"/>
    </location>
    <ligand>
        <name>[4Fe-4S] cluster</name>
        <dbReference type="ChEBI" id="CHEBI:49883"/>
    </ligand>
</feature>
<dbReference type="PRINTS" id="PR00415">
    <property type="entry name" value="ACONITASE"/>
</dbReference>
<dbReference type="GO" id="GO:0009098">
    <property type="term" value="P:L-leucine biosynthetic process"/>
    <property type="evidence" value="ECO:0007669"/>
    <property type="project" value="UniProtKB-UniRule"/>
</dbReference>
<dbReference type="HAMAP" id="MF_01026">
    <property type="entry name" value="LeuC_type1"/>
    <property type="match status" value="1"/>
</dbReference>
<dbReference type="PROSITE" id="PS00450">
    <property type="entry name" value="ACONITASE_1"/>
    <property type="match status" value="1"/>
</dbReference>
<dbReference type="GO" id="GO:0051539">
    <property type="term" value="F:4 iron, 4 sulfur cluster binding"/>
    <property type="evidence" value="ECO:0007669"/>
    <property type="project" value="UniProtKB-KW"/>
</dbReference>
<dbReference type="RefSeq" id="WP_135600891.1">
    <property type="nucleotide sequence ID" value="NZ_RQFK01000014.1"/>
</dbReference>
<dbReference type="InterPro" id="IPR001030">
    <property type="entry name" value="Acoase/IPM_deHydtase_lsu_aba"/>
</dbReference>
<feature type="binding site" evidence="13">
    <location>
        <position position="411"/>
    </location>
    <ligand>
        <name>[4Fe-4S] cluster</name>
        <dbReference type="ChEBI" id="CHEBI:49883"/>
    </ligand>
</feature>
<keyword evidence="5 13" id="KW-0432">Leucine biosynthesis</keyword>
<evidence type="ECO:0000313" key="16">
    <source>
        <dbReference type="Proteomes" id="UP000298009"/>
    </source>
</evidence>
<dbReference type="InterPro" id="IPR004430">
    <property type="entry name" value="3-IsopropMal_deHydase_lsu"/>
</dbReference>
<comment type="catalytic activity">
    <reaction evidence="1 13">
        <text>(2R,3S)-3-isopropylmalate = (2S)-2-isopropylmalate</text>
        <dbReference type="Rhea" id="RHEA:32287"/>
        <dbReference type="ChEBI" id="CHEBI:1178"/>
        <dbReference type="ChEBI" id="CHEBI:35121"/>
        <dbReference type="EC" id="4.2.1.33"/>
    </reaction>
</comment>
<dbReference type="NCBIfam" id="TIGR00170">
    <property type="entry name" value="leuC"/>
    <property type="match status" value="1"/>
</dbReference>
<evidence type="ECO:0000256" key="2">
    <source>
        <dbReference type="ARBA" id="ARBA00002695"/>
    </source>
</evidence>
<dbReference type="GO" id="GO:0003861">
    <property type="term" value="F:3-isopropylmalate dehydratase activity"/>
    <property type="evidence" value="ECO:0007669"/>
    <property type="project" value="UniProtKB-UniRule"/>
</dbReference>
<dbReference type="PANTHER" id="PTHR43822:SF9">
    <property type="entry name" value="3-ISOPROPYLMALATE DEHYDRATASE"/>
    <property type="match status" value="1"/>
</dbReference>
<proteinExistence type="inferred from homology"/>
<organism evidence="15 16">
    <name type="scientific">Leptospira noumeaensis</name>
    <dbReference type="NCBI Taxonomy" id="2484964"/>
    <lineage>
        <taxon>Bacteria</taxon>
        <taxon>Pseudomonadati</taxon>
        <taxon>Spirochaetota</taxon>
        <taxon>Spirochaetia</taxon>
        <taxon>Leptospirales</taxon>
        <taxon>Leptospiraceae</taxon>
        <taxon>Leptospira</taxon>
    </lineage>
</organism>
<dbReference type="AlphaFoldDB" id="A0A4R9IDH9"/>
<reference evidence="15" key="1">
    <citation type="journal article" date="2019" name="PLoS Negl. Trop. Dis.">
        <title>Revisiting the worldwide diversity of Leptospira species in the environment.</title>
        <authorList>
            <person name="Vincent A.T."/>
            <person name="Schiettekatte O."/>
            <person name="Bourhy P."/>
            <person name="Veyrier F.J."/>
            <person name="Picardeau M."/>
        </authorList>
    </citation>
    <scope>NUCLEOTIDE SEQUENCE [LARGE SCALE GENOMIC DNA]</scope>
    <source>
        <strain evidence="15">201800287</strain>
    </source>
</reference>
<feature type="domain" description="Aconitase/3-isopropylmalate dehydratase large subunit alpha/beta/alpha" evidence="14">
    <location>
        <begin position="7"/>
        <end position="458"/>
    </location>
</feature>
<sequence length="467" mass="51434">MGQTLYDKIWESHRIIENSDSETILYVDRHILHEVTSAQAFEGLRTKNRNIRRKDLTFGVVDHNVSTRDRKNRDAAGPVSRLQIDTMEKNCKDFGIHLFGPEDPEQGIVHVVGPELGFTIPGSVIVCGDSHTATHGAFGALAFGIGTSEVEHVLATQTLKQAKTKSMLVRFVGKPGFGITAKDVVLALIAKIGTSGGRGFTMEYSGEWIRSLSMEARMTLCNMSIEAGARASLVAPDQITFDYLKDKKLIPKGKSFEEAVEYWKTFFTDTDAVFDAMVELDISEIEPQVTWGTNPSQSLSIEGVVPNPDDFQEKRERETAKNALDYMDLKPGTPISEINIDKVFIGSCTNSRIEDLRSAAEVAKGKKVHPRVQALVVPGSGRVKRQAEREGLDQIFLEAGFEWREPGCSLCLAMNDDILKPGERCASTSNRNFEGRQGRGGRTHLVSPSMAVAAAVTGKFTDVRKLV</sequence>
<dbReference type="OrthoDB" id="9802769at2"/>
<comment type="similarity">
    <text evidence="13">Belongs to the aconitase/IPM isomerase family. LeuC type 1 subfamily.</text>
</comment>
<dbReference type="PROSITE" id="PS01244">
    <property type="entry name" value="ACONITASE_2"/>
    <property type="match status" value="1"/>
</dbReference>
<dbReference type="CDD" id="cd01583">
    <property type="entry name" value="IPMI"/>
    <property type="match status" value="1"/>
</dbReference>
<keyword evidence="16" id="KW-1185">Reference proteome</keyword>
<keyword evidence="12 13" id="KW-0100">Branched-chain amino acid biosynthesis</keyword>
<comment type="pathway">
    <text evidence="3 13">Amino-acid biosynthesis; L-leucine biosynthesis; L-leucine from 3-methyl-2-oxobutanoate: step 2/4.</text>
</comment>
<keyword evidence="9 13" id="KW-0408">Iron</keyword>
<evidence type="ECO:0000256" key="13">
    <source>
        <dbReference type="HAMAP-Rule" id="MF_01026"/>
    </source>
</evidence>
<dbReference type="EC" id="4.2.1.33" evidence="13"/>
<evidence type="ECO:0000256" key="7">
    <source>
        <dbReference type="ARBA" id="ARBA00022605"/>
    </source>
</evidence>
<keyword evidence="11 13" id="KW-0456">Lyase</keyword>
<comment type="subunit">
    <text evidence="4 13">Heterodimer of LeuC and LeuD.</text>
</comment>
<evidence type="ECO:0000313" key="15">
    <source>
        <dbReference type="EMBL" id="TGK84662.1"/>
    </source>
</evidence>
<dbReference type="Gene3D" id="3.30.499.10">
    <property type="entry name" value="Aconitase, domain 3"/>
    <property type="match status" value="2"/>
</dbReference>
<dbReference type="UniPathway" id="UPA00048">
    <property type="reaction ID" value="UER00071"/>
</dbReference>
<evidence type="ECO:0000256" key="6">
    <source>
        <dbReference type="ARBA" id="ARBA00022485"/>
    </source>
</evidence>
<dbReference type="InterPro" id="IPR036008">
    <property type="entry name" value="Aconitase_4Fe-4S_dom"/>
</dbReference>
<protein>
    <recommendedName>
        <fullName evidence="13">3-isopropylmalate dehydratase large subunit</fullName>
        <ecNumber evidence="13">4.2.1.33</ecNumber>
    </recommendedName>
    <alternativeName>
        <fullName evidence="13">Alpha-IPM isomerase</fullName>
        <shortName evidence="13">IPMI</shortName>
    </alternativeName>
    <alternativeName>
        <fullName evidence="13">Isopropylmalate isomerase</fullName>
    </alternativeName>
</protein>
<keyword evidence="8 13" id="KW-0479">Metal-binding</keyword>
<feature type="binding site" evidence="13">
    <location>
        <position position="408"/>
    </location>
    <ligand>
        <name>[4Fe-4S] cluster</name>
        <dbReference type="ChEBI" id="CHEBI:49883"/>
    </ligand>
</feature>
<gene>
    <name evidence="13 15" type="primary">leuC</name>
    <name evidence="15" type="ORF">EHQ24_06635</name>
</gene>
<dbReference type="FunFam" id="3.30.499.10:FF:000007">
    <property type="entry name" value="3-isopropylmalate dehydratase large subunit"/>
    <property type="match status" value="1"/>
</dbReference>
<evidence type="ECO:0000259" key="14">
    <source>
        <dbReference type="Pfam" id="PF00330"/>
    </source>
</evidence>
<dbReference type="NCBIfam" id="NF009116">
    <property type="entry name" value="PRK12466.1"/>
    <property type="match status" value="1"/>
</dbReference>
<evidence type="ECO:0000256" key="9">
    <source>
        <dbReference type="ARBA" id="ARBA00023004"/>
    </source>
</evidence>
<keyword evidence="7 13" id="KW-0028">Amino-acid biosynthesis</keyword>
<dbReference type="Pfam" id="PF00330">
    <property type="entry name" value="Aconitase"/>
    <property type="match status" value="1"/>
</dbReference>
<dbReference type="PANTHER" id="PTHR43822">
    <property type="entry name" value="HOMOACONITASE, MITOCHONDRIAL-RELATED"/>
    <property type="match status" value="1"/>
</dbReference>
<keyword evidence="6 13" id="KW-0004">4Fe-4S</keyword>
<dbReference type="InterPro" id="IPR018136">
    <property type="entry name" value="Aconitase_4Fe-4S_BS"/>
</dbReference>
<dbReference type="EMBL" id="RQFK01000014">
    <property type="protein sequence ID" value="TGK84662.1"/>
    <property type="molecule type" value="Genomic_DNA"/>
</dbReference>
<evidence type="ECO:0000256" key="1">
    <source>
        <dbReference type="ARBA" id="ARBA00000491"/>
    </source>
</evidence>
<comment type="function">
    <text evidence="2 13">Catalyzes the isomerization between 2-isopropylmalate and 3-isopropylmalate, via the formation of 2-isopropylmaleate.</text>
</comment>
<dbReference type="InterPro" id="IPR015931">
    <property type="entry name" value="Acnase/IPM_dHydase_lsu_aba_1/3"/>
</dbReference>
<dbReference type="NCBIfam" id="NF004016">
    <property type="entry name" value="PRK05478.1"/>
    <property type="match status" value="1"/>
</dbReference>
<comment type="cofactor">
    <cofactor evidence="13">
        <name>[4Fe-4S] cluster</name>
        <dbReference type="ChEBI" id="CHEBI:49883"/>
    </cofactor>
    <text evidence="13">Binds 1 [4Fe-4S] cluster per subunit.</text>
</comment>
<dbReference type="InterPro" id="IPR033941">
    <property type="entry name" value="IPMI_cat"/>
</dbReference>
<accession>A0A4R9IDH9</accession>
<evidence type="ECO:0000256" key="5">
    <source>
        <dbReference type="ARBA" id="ARBA00022430"/>
    </source>
</evidence>
<evidence type="ECO:0000256" key="8">
    <source>
        <dbReference type="ARBA" id="ARBA00022723"/>
    </source>
</evidence>
<dbReference type="Proteomes" id="UP000298009">
    <property type="component" value="Unassembled WGS sequence"/>
</dbReference>
<evidence type="ECO:0000256" key="11">
    <source>
        <dbReference type="ARBA" id="ARBA00023239"/>
    </source>
</evidence>
<evidence type="ECO:0000256" key="12">
    <source>
        <dbReference type="ARBA" id="ARBA00023304"/>
    </source>
</evidence>
<evidence type="ECO:0000256" key="10">
    <source>
        <dbReference type="ARBA" id="ARBA00023014"/>
    </source>
</evidence>
<dbReference type="SUPFAM" id="SSF53732">
    <property type="entry name" value="Aconitase iron-sulfur domain"/>
    <property type="match status" value="1"/>
</dbReference>
<evidence type="ECO:0000256" key="4">
    <source>
        <dbReference type="ARBA" id="ARBA00011271"/>
    </source>
</evidence>
<dbReference type="InterPro" id="IPR050067">
    <property type="entry name" value="IPM_dehydratase_rel_enz"/>
</dbReference>
<dbReference type="GO" id="GO:0046872">
    <property type="term" value="F:metal ion binding"/>
    <property type="evidence" value="ECO:0007669"/>
    <property type="project" value="UniProtKB-KW"/>
</dbReference>
<comment type="caution">
    <text evidence="15">The sequence shown here is derived from an EMBL/GenBank/DDBJ whole genome shotgun (WGS) entry which is preliminary data.</text>
</comment>
<name>A0A4R9IDH9_9LEPT</name>